<evidence type="ECO:0000256" key="1">
    <source>
        <dbReference type="SAM" id="MobiDB-lite"/>
    </source>
</evidence>
<evidence type="ECO:0000313" key="3">
    <source>
        <dbReference type="Proteomes" id="UP000789570"/>
    </source>
</evidence>
<evidence type="ECO:0000313" key="2">
    <source>
        <dbReference type="EMBL" id="CAG8705272.1"/>
    </source>
</evidence>
<dbReference type="OrthoDB" id="2349711at2759"/>
<feature type="compositionally biased region" description="Basic and acidic residues" evidence="1">
    <location>
        <begin position="166"/>
        <end position="179"/>
    </location>
</feature>
<feature type="non-terminal residue" evidence="2">
    <location>
        <position position="1"/>
    </location>
</feature>
<dbReference type="EMBL" id="CAJVPQ010008281">
    <property type="protein sequence ID" value="CAG8705272.1"/>
    <property type="molecule type" value="Genomic_DNA"/>
</dbReference>
<dbReference type="Proteomes" id="UP000789570">
    <property type="component" value="Unassembled WGS sequence"/>
</dbReference>
<keyword evidence="3" id="KW-1185">Reference proteome</keyword>
<gene>
    <name evidence="2" type="ORF">FCALED_LOCUS13674</name>
</gene>
<protein>
    <submittedName>
        <fullName evidence="2">16227_t:CDS:1</fullName>
    </submittedName>
</protein>
<comment type="caution">
    <text evidence="2">The sequence shown here is derived from an EMBL/GenBank/DDBJ whole genome shotgun (WGS) entry which is preliminary data.</text>
</comment>
<organism evidence="2 3">
    <name type="scientific">Funneliformis caledonium</name>
    <dbReference type="NCBI Taxonomy" id="1117310"/>
    <lineage>
        <taxon>Eukaryota</taxon>
        <taxon>Fungi</taxon>
        <taxon>Fungi incertae sedis</taxon>
        <taxon>Mucoromycota</taxon>
        <taxon>Glomeromycotina</taxon>
        <taxon>Glomeromycetes</taxon>
        <taxon>Glomerales</taxon>
        <taxon>Glomeraceae</taxon>
        <taxon>Funneliformis</taxon>
    </lineage>
</organism>
<sequence length="343" mass="40200">TIIIKSIVEIEAVLIVEVRNTKEVEKEVYTGQRLFIKDTDHNLFVKDIKRTKNNRDCLESEWDYSDCKIEKTSEKDKHTSKDYTILAKQISEMRDCINILLKGKNKKVDLNHLSVEKQNSTKKDHFYIIEESQTLTSKTSLSNRQQKKPIIIDSNDNQSDDYITDENDRNKYNEKQELKKYHRSRSVTLSDNYSSRSSLTDSSDYSNSNQQTSRQNNTKFLYAADMPKNLQRSLRKRNCRAIMIDQLIDLNDPLVNKLSNRELHPLKVNNRYHSPDDSETDTEYPTGKKKLITKNLNNQYTSEKVPSNVPRWTLTGYNRPIKEVVERACRQRSAISLDHQEEK</sequence>
<accession>A0A9N9HU03</accession>
<proteinExistence type="predicted"/>
<feature type="compositionally biased region" description="Low complexity" evidence="1">
    <location>
        <begin position="188"/>
        <end position="218"/>
    </location>
</feature>
<feature type="region of interest" description="Disordered" evidence="1">
    <location>
        <begin position="137"/>
        <end position="221"/>
    </location>
</feature>
<reference evidence="2" key="1">
    <citation type="submission" date="2021-06" db="EMBL/GenBank/DDBJ databases">
        <authorList>
            <person name="Kallberg Y."/>
            <person name="Tangrot J."/>
            <person name="Rosling A."/>
        </authorList>
    </citation>
    <scope>NUCLEOTIDE SEQUENCE</scope>
    <source>
        <strain evidence="2">UK204</strain>
    </source>
</reference>
<name>A0A9N9HU03_9GLOM</name>
<dbReference type="AlphaFoldDB" id="A0A9N9HU03"/>